<name>A0AAE0P533_9PEZI</name>
<evidence type="ECO:0000313" key="2">
    <source>
        <dbReference type="EMBL" id="KAK3393492.1"/>
    </source>
</evidence>
<dbReference type="Pfam" id="PF08975">
    <property type="entry name" value="2H-phosphodiest"/>
    <property type="match status" value="1"/>
</dbReference>
<sequence length="275" mass="30675">MGCILSLLPGSASTVTQVNNSKPTLAVSPDSMSESSKQQWRAARPDYPIGVPSKFDPEGNVQPFPGNTIVAHLAPASPLYASMLDLYNKLASHPLSSLYALLPPPSWHMTVFEGVCDQVRGPGYWPRDLPPSDSPSSTTTLEACTALFAQKLADFDLQCDPPFRLTVTGFTSLAVGIGVRLQLRTPKEEARFRGLRDRLAEVLQIRHPHHDNYLLHLSMTYFVRYPTPEQAAELTALLAEHFEGMPKEFELGAPEFCTFENMFKFDRSFYLKNRE</sequence>
<dbReference type="InterPro" id="IPR015069">
    <property type="entry name" value="2H-PEstase_DUF1868"/>
</dbReference>
<dbReference type="GO" id="GO:0016874">
    <property type="term" value="F:ligase activity"/>
    <property type="evidence" value="ECO:0007669"/>
    <property type="project" value="UniProtKB-KW"/>
</dbReference>
<keyword evidence="2" id="KW-0436">Ligase</keyword>
<dbReference type="AlphaFoldDB" id="A0AAE0P533"/>
<evidence type="ECO:0000259" key="1">
    <source>
        <dbReference type="Pfam" id="PF08975"/>
    </source>
</evidence>
<accession>A0AAE0P533</accession>
<dbReference type="EMBL" id="JAULSW010000001">
    <property type="protein sequence ID" value="KAK3393492.1"/>
    <property type="molecule type" value="Genomic_DNA"/>
</dbReference>
<evidence type="ECO:0000313" key="3">
    <source>
        <dbReference type="Proteomes" id="UP001285441"/>
    </source>
</evidence>
<comment type="caution">
    <text evidence="2">The sequence shown here is derived from an EMBL/GenBank/DDBJ whole genome shotgun (WGS) entry which is preliminary data.</text>
</comment>
<reference evidence="2" key="1">
    <citation type="journal article" date="2023" name="Mol. Phylogenet. Evol.">
        <title>Genome-scale phylogeny and comparative genomics of the fungal order Sordariales.</title>
        <authorList>
            <person name="Hensen N."/>
            <person name="Bonometti L."/>
            <person name="Westerberg I."/>
            <person name="Brannstrom I.O."/>
            <person name="Guillou S."/>
            <person name="Cros-Aarteil S."/>
            <person name="Calhoun S."/>
            <person name="Haridas S."/>
            <person name="Kuo A."/>
            <person name="Mondo S."/>
            <person name="Pangilinan J."/>
            <person name="Riley R."/>
            <person name="LaButti K."/>
            <person name="Andreopoulos B."/>
            <person name="Lipzen A."/>
            <person name="Chen C."/>
            <person name="Yan M."/>
            <person name="Daum C."/>
            <person name="Ng V."/>
            <person name="Clum A."/>
            <person name="Steindorff A."/>
            <person name="Ohm R.A."/>
            <person name="Martin F."/>
            <person name="Silar P."/>
            <person name="Natvig D.O."/>
            <person name="Lalanne C."/>
            <person name="Gautier V."/>
            <person name="Ament-Velasquez S.L."/>
            <person name="Kruys A."/>
            <person name="Hutchinson M.I."/>
            <person name="Powell A.J."/>
            <person name="Barry K."/>
            <person name="Miller A.N."/>
            <person name="Grigoriev I.V."/>
            <person name="Debuchy R."/>
            <person name="Gladieux P."/>
            <person name="Hiltunen Thoren M."/>
            <person name="Johannesson H."/>
        </authorList>
    </citation>
    <scope>NUCLEOTIDE SEQUENCE</scope>
    <source>
        <strain evidence="2">CBS 232.78</strain>
    </source>
</reference>
<dbReference type="SUPFAM" id="SSF55144">
    <property type="entry name" value="LigT-like"/>
    <property type="match status" value="1"/>
</dbReference>
<dbReference type="Proteomes" id="UP001285441">
    <property type="component" value="Unassembled WGS sequence"/>
</dbReference>
<feature type="domain" description="DUF1868" evidence="1">
    <location>
        <begin position="54"/>
        <end position="172"/>
    </location>
</feature>
<dbReference type="Gene3D" id="3.90.1140.10">
    <property type="entry name" value="Cyclic phosphodiesterase"/>
    <property type="match status" value="1"/>
</dbReference>
<organism evidence="2 3">
    <name type="scientific">Podospora didyma</name>
    <dbReference type="NCBI Taxonomy" id="330526"/>
    <lineage>
        <taxon>Eukaryota</taxon>
        <taxon>Fungi</taxon>
        <taxon>Dikarya</taxon>
        <taxon>Ascomycota</taxon>
        <taxon>Pezizomycotina</taxon>
        <taxon>Sordariomycetes</taxon>
        <taxon>Sordariomycetidae</taxon>
        <taxon>Sordariales</taxon>
        <taxon>Podosporaceae</taxon>
        <taxon>Podospora</taxon>
    </lineage>
</organism>
<gene>
    <name evidence="2" type="ORF">B0H63DRAFT_18620</name>
</gene>
<reference evidence="2" key="2">
    <citation type="submission" date="2023-06" db="EMBL/GenBank/DDBJ databases">
        <authorList>
            <consortium name="Lawrence Berkeley National Laboratory"/>
            <person name="Haridas S."/>
            <person name="Hensen N."/>
            <person name="Bonometti L."/>
            <person name="Westerberg I."/>
            <person name="Brannstrom I.O."/>
            <person name="Guillou S."/>
            <person name="Cros-Aarteil S."/>
            <person name="Calhoun S."/>
            <person name="Kuo A."/>
            <person name="Mondo S."/>
            <person name="Pangilinan J."/>
            <person name="Riley R."/>
            <person name="LaButti K."/>
            <person name="Andreopoulos B."/>
            <person name="Lipzen A."/>
            <person name="Chen C."/>
            <person name="Yanf M."/>
            <person name="Daum C."/>
            <person name="Ng V."/>
            <person name="Clum A."/>
            <person name="Steindorff A."/>
            <person name="Ohm R."/>
            <person name="Martin F."/>
            <person name="Silar P."/>
            <person name="Natvig D."/>
            <person name="Lalanne C."/>
            <person name="Gautier V."/>
            <person name="Ament-velasquez S.L."/>
            <person name="Kruys A."/>
            <person name="Hutchinson M.I."/>
            <person name="Powell A.J."/>
            <person name="Barry K."/>
            <person name="Miller A.N."/>
            <person name="Grigoriev I.V."/>
            <person name="Debuchy R."/>
            <person name="Gladieux P."/>
            <person name="Thoren M.H."/>
            <person name="Johannesson H."/>
        </authorList>
    </citation>
    <scope>NUCLEOTIDE SEQUENCE</scope>
    <source>
        <strain evidence="2">CBS 232.78</strain>
    </source>
</reference>
<dbReference type="InterPro" id="IPR009097">
    <property type="entry name" value="Cyclic_Pdiesterase"/>
</dbReference>
<protein>
    <submittedName>
        <fullName evidence="2">RNA ligase/cyclic nucleotide phosphodiesterase</fullName>
    </submittedName>
</protein>
<keyword evidence="3" id="KW-1185">Reference proteome</keyword>
<proteinExistence type="predicted"/>